<evidence type="ECO:0000256" key="8">
    <source>
        <dbReference type="ARBA" id="ARBA00022853"/>
    </source>
</evidence>
<dbReference type="PROSITE" id="PS01360">
    <property type="entry name" value="ZF_MYND_1"/>
    <property type="match status" value="1"/>
</dbReference>
<evidence type="ECO:0000256" key="1">
    <source>
        <dbReference type="ARBA" id="ARBA00004123"/>
    </source>
</evidence>
<dbReference type="GO" id="GO:0008270">
    <property type="term" value="F:zinc ion binding"/>
    <property type="evidence" value="ECO:0007669"/>
    <property type="project" value="UniProtKB-KW"/>
</dbReference>
<keyword evidence="5" id="KW-0479">Metal-binding</keyword>
<organism evidence="16 17">
    <name type="scientific">Callosobruchus maculatus</name>
    <name type="common">Southern cowpea weevil</name>
    <name type="synonym">Pulse bruchid</name>
    <dbReference type="NCBI Taxonomy" id="64391"/>
    <lineage>
        <taxon>Eukaryota</taxon>
        <taxon>Metazoa</taxon>
        <taxon>Ecdysozoa</taxon>
        <taxon>Arthropoda</taxon>
        <taxon>Hexapoda</taxon>
        <taxon>Insecta</taxon>
        <taxon>Pterygota</taxon>
        <taxon>Neoptera</taxon>
        <taxon>Endopterygota</taxon>
        <taxon>Coleoptera</taxon>
        <taxon>Polyphaga</taxon>
        <taxon>Cucujiformia</taxon>
        <taxon>Chrysomeloidea</taxon>
        <taxon>Chrysomelidae</taxon>
        <taxon>Bruchinae</taxon>
        <taxon>Bruchini</taxon>
        <taxon>Callosobruchus</taxon>
    </lineage>
</organism>
<dbReference type="InterPro" id="IPR002893">
    <property type="entry name" value="Znf_MYND"/>
</dbReference>
<evidence type="ECO:0000259" key="14">
    <source>
        <dbReference type="PROSITE" id="PS50865"/>
    </source>
</evidence>
<dbReference type="Proteomes" id="UP000410492">
    <property type="component" value="Unassembled WGS sequence"/>
</dbReference>
<evidence type="ECO:0000256" key="3">
    <source>
        <dbReference type="ARBA" id="ARBA00022454"/>
    </source>
</evidence>
<reference evidence="16 17" key="1">
    <citation type="submission" date="2019-01" db="EMBL/GenBank/DDBJ databases">
        <authorList>
            <person name="Sayadi A."/>
        </authorList>
    </citation>
    <scope>NUCLEOTIDE SEQUENCE [LARGE SCALE GENOMIC DNA]</scope>
</reference>
<dbReference type="GO" id="GO:0005634">
    <property type="term" value="C:nucleus"/>
    <property type="evidence" value="ECO:0007669"/>
    <property type="project" value="UniProtKB-SubCell"/>
</dbReference>
<accession>A0A653BPA5</accession>
<evidence type="ECO:0000256" key="13">
    <source>
        <dbReference type="PROSITE-ProRule" id="PRU00134"/>
    </source>
</evidence>
<dbReference type="Pfam" id="PF24324">
    <property type="entry name" value="MYND_ZMYND11_ZMYD8"/>
    <property type="match status" value="1"/>
</dbReference>
<keyword evidence="12" id="KW-0539">Nucleus</keyword>
<evidence type="ECO:0000256" key="9">
    <source>
        <dbReference type="ARBA" id="ARBA00023015"/>
    </source>
</evidence>
<evidence type="ECO:0000256" key="2">
    <source>
        <dbReference type="ARBA" id="ARBA00004286"/>
    </source>
</evidence>
<dbReference type="InterPro" id="IPR047269">
    <property type="entry name" value="ZMY11"/>
</dbReference>
<dbReference type="AlphaFoldDB" id="A0A653BPA5"/>
<evidence type="ECO:0008006" key="18">
    <source>
        <dbReference type="Google" id="ProtNLM"/>
    </source>
</evidence>
<dbReference type="GO" id="GO:0009966">
    <property type="term" value="P:regulation of signal transduction"/>
    <property type="evidence" value="ECO:0007669"/>
    <property type="project" value="TreeGrafter"/>
</dbReference>
<dbReference type="GO" id="GO:0003714">
    <property type="term" value="F:transcription corepressor activity"/>
    <property type="evidence" value="ECO:0007669"/>
    <property type="project" value="InterPro"/>
</dbReference>
<dbReference type="Gene3D" id="3.30.40.10">
    <property type="entry name" value="Zinc/RING finger domain, C3HC4 (zinc finger)"/>
    <property type="match status" value="1"/>
</dbReference>
<dbReference type="GO" id="GO:0005694">
    <property type="term" value="C:chromosome"/>
    <property type="evidence" value="ECO:0007669"/>
    <property type="project" value="UniProtKB-SubCell"/>
</dbReference>
<keyword evidence="9" id="KW-0805">Transcription regulation</keyword>
<dbReference type="GO" id="GO:0003677">
    <property type="term" value="F:DNA binding"/>
    <property type="evidence" value="ECO:0007669"/>
    <property type="project" value="InterPro"/>
</dbReference>
<evidence type="ECO:0000256" key="7">
    <source>
        <dbReference type="ARBA" id="ARBA00022833"/>
    </source>
</evidence>
<comment type="subcellular location">
    <subcellularLocation>
        <location evidence="2">Chromosome</location>
    </subcellularLocation>
    <subcellularLocation>
        <location evidence="1">Nucleus</location>
    </subcellularLocation>
</comment>
<dbReference type="EMBL" id="CAACVG010003301">
    <property type="protein sequence ID" value="VEN37392.1"/>
    <property type="molecule type" value="Genomic_DNA"/>
</dbReference>
<dbReference type="PANTHER" id="PTHR46379">
    <property type="entry name" value="ZINC FINGER MYND DOMAIN-CONTAINING"/>
    <property type="match status" value="1"/>
</dbReference>
<dbReference type="InterPro" id="IPR013083">
    <property type="entry name" value="Znf_RING/FYVE/PHD"/>
</dbReference>
<keyword evidence="7" id="KW-0862">Zinc</keyword>
<dbReference type="OrthoDB" id="6272564at2759"/>
<feature type="domain" description="MYND-type" evidence="14">
    <location>
        <begin position="262"/>
        <end position="297"/>
    </location>
</feature>
<dbReference type="InterPro" id="IPR048589">
    <property type="entry name" value="SAMD1-like_WH"/>
</dbReference>
<dbReference type="SUPFAM" id="SSF57903">
    <property type="entry name" value="FYVE/PHD zinc finger"/>
    <property type="match status" value="1"/>
</dbReference>
<dbReference type="InterPro" id="IPR011011">
    <property type="entry name" value="Znf_FYVE_PHD"/>
</dbReference>
<keyword evidence="8" id="KW-0156">Chromatin regulator</keyword>
<evidence type="ECO:0000256" key="10">
    <source>
        <dbReference type="ARBA" id="ARBA00023117"/>
    </source>
</evidence>
<protein>
    <recommendedName>
        <fullName evidence="18">MYND-type domain-containing protein</fullName>
    </recommendedName>
</protein>
<evidence type="ECO:0000256" key="4">
    <source>
        <dbReference type="ARBA" id="ARBA00022553"/>
    </source>
</evidence>
<keyword evidence="17" id="KW-1185">Reference proteome</keyword>
<evidence type="ECO:0000256" key="12">
    <source>
        <dbReference type="ARBA" id="ARBA00023242"/>
    </source>
</evidence>
<dbReference type="PANTHER" id="PTHR46379:SF1">
    <property type="entry name" value="ZINC FINGER MYND DOMAIN-CONTAINING PROTEIN 11"/>
    <property type="match status" value="1"/>
</dbReference>
<evidence type="ECO:0000256" key="6">
    <source>
        <dbReference type="ARBA" id="ARBA00022771"/>
    </source>
</evidence>
<dbReference type="InterPro" id="IPR057053">
    <property type="entry name" value="MYND_ZMYND11_ZMYD8"/>
</dbReference>
<keyword evidence="6 13" id="KW-0863">Zinc-finger</keyword>
<keyword evidence="3" id="KW-0158">Chromosome</keyword>
<keyword evidence="11" id="KW-0804">Transcription</keyword>
<evidence type="ECO:0000313" key="16">
    <source>
        <dbReference type="EMBL" id="VEN37392.1"/>
    </source>
</evidence>
<evidence type="ECO:0000313" key="17">
    <source>
        <dbReference type="Proteomes" id="UP000410492"/>
    </source>
</evidence>
<sequence>MPVRRHTDPIQVKLIWDAIRSSNAARQIPDLARITKYIQAIGNYSPTLIESFVKNALKDKLIVTTGKKQEGAVSSYKIVDQELPELDGKDWYCFECHLAGDVIPCSRCFRVFHTACVPRVRRQFEEEKRLNCESRDRVLANEKSISANKLGEQIESLAGEDKGMVQYDEGLCFLCNLSNVDFSCGMNREELNYMLRFVLHRIRAWMRRRLEQLPNKAEIIKCAMDCMQTEIDKITKDHNDHLKSLFESHNQQISETKKKQWCYNCEQDAIYHCCWNTAYCSQSCQQQHWQAEHKKVCRRKR</sequence>
<evidence type="ECO:0000256" key="5">
    <source>
        <dbReference type="ARBA" id="ARBA00022723"/>
    </source>
</evidence>
<gene>
    <name evidence="16" type="ORF">CALMAC_LOCUS2656</name>
</gene>
<dbReference type="GO" id="GO:0034243">
    <property type="term" value="P:regulation of transcription elongation by RNA polymerase II"/>
    <property type="evidence" value="ECO:0007669"/>
    <property type="project" value="InterPro"/>
</dbReference>
<dbReference type="Gene3D" id="6.10.140.2220">
    <property type="match status" value="1"/>
</dbReference>
<dbReference type="GO" id="GO:0140006">
    <property type="term" value="F:histone H3 reader activity"/>
    <property type="evidence" value="ECO:0007669"/>
    <property type="project" value="UniProtKB-ARBA"/>
</dbReference>
<feature type="domain" description="SAMD1-like winged helix (WH)" evidence="15">
    <location>
        <begin position="3"/>
        <end position="81"/>
    </location>
</feature>
<evidence type="ECO:0000256" key="11">
    <source>
        <dbReference type="ARBA" id="ARBA00023163"/>
    </source>
</evidence>
<dbReference type="PROSITE" id="PS52014">
    <property type="entry name" value="SAMD1_WH"/>
    <property type="match status" value="1"/>
</dbReference>
<keyword evidence="4" id="KW-0597">Phosphoprotein</keyword>
<evidence type="ECO:0000259" key="15">
    <source>
        <dbReference type="PROSITE" id="PS52014"/>
    </source>
</evidence>
<dbReference type="PROSITE" id="PS50865">
    <property type="entry name" value="ZF_MYND_2"/>
    <property type="match status" value="1"/>
</dbReference>
<keyword evidence="10" id="KW-0103">Bromodomain</keyword>
<name>A0A653BPA5_CALMS</name>
<proteinExistence type="predicted"/>
<dbReference type="SUPFAM" id="SSF144232">
    <property type="entry name" value="HIT/MYND zinc finger-like"/>
    <property type="match status" value="1"/>
</dbReference>
<dbReference type="FunFam" id="6.10.140.2220:FF:000002">
    <property type="entry name" value="Protein kinase C-binding protein 1 isoform C"/>
    <property type="match status" value="1"/>
</dbReference>